<accession>Q1MY48</accession>
<dbReference type="InterPro" id="IPR027417">
    <property type="entry name" value="P-loop_NTPase"/>
</dbReference>
<dbReference type="HOGENOM" id="CLU_000604_1_11_6"/>
<evidence type="ECO:0000313" key="7">
    <source>
        <dbReference type="Proteomes" id="UP000004263"/>
    </source>
</evidence>
<organism evidence="6 7">
    <name type="scientific">Bermanella marisrubri</name>
    <dbReference type="NCBI Taxonomy" id="207949"/>
    <lineage>
        <taxon>Bacteria</taxon>
        <taxon>Pseudomonadati</taxon>
        <taxon>Pseudomonadota</taxon>
        <taxon>Gammaproteobacteria</taxon>
        <taxon>Oceanospirillales</taxon>
        <taxon>Oceanospirillaceae</taxon>
        <taxon>Bermanella</taxon>
    </lineage>
</organism>
<evidence type="ECO:0000259" key="5">
    <source>
        <dbReference type="PROSITE" id="PS50893"/>
    </source>
</evidence>
<protein>
    <submittedName>
        <fullName evidence="6">Iron-compound ABC transporter, ATP-binding protein, putative</fullName>
    </submittedName>
</protein>
<comment type="caution">
    <text evidence="6">The sequence shown here is derived from an EMBL/GenBank/DDBJ whole genome shotgun (WGS) entry which is preliminary data.</text>
</comment>
<dbReference type="Pfam" id="PF00005">
    <property type="entry name" value="ABC_tran"/>
    <property type="match status" value="1"/>
</dbReference>
<dbReference type="InterPro" id="IPR017871">
    <property type="entry name" value="ABC_transporter-like_CS"/>
</dbReference>
<dbReference type="OrthoDB" id="6461291at2"/>
<dbReference type="InterPro" id="IPR003439">
    <property type="entry name" value="ABC_transporter-like_ATP-bd"/>
</dbReference>
<dbReference type="EMBL" id="AAQH01000029">
    <property type="protein sequence ID" value="EAT10912.1"/>
    <property type="molecule type" value="Genomic_DNA"/>
</dbReference>
<dbReference type="FunFam" id="3.40.50.300:FF:000134">
    <property type="entry name" value="Iron-enterobactin ABC transporter ATP-binding protein"/>
    <property type="match status" value="1"/>
</dbReference>
<evidence type="ECO:0000256" key="4">
    <source>
        <dbReference type="ARBA" id="ARBA00022840"/>
    </source>
</evidence>
<dbReference type="RefSeq" id="WP_007018648.1">
    <property type="nucleotide sequence ID" value="NZ_CH724117.1"/>
</dbReference>
<sequence>MASPLLSVKNLSWRIQTRSILDDISFDIQPHQFVGLLGPNGAGKSSLMRCLFGLYECDYSALLFENQSLSSLSVKQRAQRMAVIHQEHTPHMGMLVKQVVALGLMPNKSWLDWPSPSDKRKVDNAMEIMDVLPLAKQEYVSLSGGEKQRVMLAQALVQDTPFLILDEPTNHLDVHYQIDLLHRVKRLNKTVLASIHDLNLAAAFCDELLLLDHGQLVAKGTPKEVLTEDRISQVFQACAIVDSYPLDENQIRITYAFHESPRNLKHHEIKR</sequence>
<evidence type="ECO:0000313" key="6">
    <source>
        <dbReference type="EMBL" id="EAT10912.1"/>
    </source>
</evidence>
<reference evidence="6 7" key="1">
    <citation type="submission" date="2006-03" db="EMBL/GenBank/DDBJ databases">
        <authorList>
            <person name="Pinhassi J."/>
            <person name="Pedros-Alio C."/>
            <person name="Ferriera S."/>
            <person name="Johnson J."/>
            <person name="Kravitz S."/>
            <person name="Halpern A."/>
            <person name="Remington K."/>
            <person name="Beeson K."/>
            <person name="Tran B."/>
            <person name="Rogers Y.-H."/>
            <person name="Friedman R."/>
            <person name="Venter J.C."/>
        </authorList>
    </citation>
    <scope>NUCLEOTIDE SEQUENCE [LARGE SCALE GENOMIC DNA]</scope>
    <source>
        <strain evidence="6 7">RED65</strain>
    </source>
</reference>
<dbReference type="AlphaFoldDB" id="Q1MY48"/>
<dbReference type="GO" id="GO:0005524">
    <property type="term" value="F:ATP binding"/>
    <property type="evidence" value="ECO:0007669"/>
    <property type="project" value="UniProtKB-KW"/>
</dbReference>
<dbReference type="PROSITE" id="PS50893">
    <property type="entry name" value="ABC_TRANSPORTER_2"/>
    <property type="match status" value="1"/>
</dbReference>
<keyword evidence="3" id="KW-0547">Nucleotide-binding</keyword>
<dbReference type="PROSITE" id="PS00211">
    <property type="entry name" value="ABC_TRANSPORTER_1"/>
    <property type="match status" value="1"/>
</dbReference>
<dbReference type="SMART" id="SM00382">
    <property type="entry name" value="AAA"/>
    <property type="match status" value="1"/>
</dbReference>
<keyword evidence="2" id="KW-0813">Transport</keyword>
<comment type="similarity">
    <text evidence="1">Belongs to the ABC transporter superfamily.</text>
</comment>
<name>Q1MY48_9GAMM</name>
<gene>
    <name evidence="6" type="ORF">RED65_12715</name>
</gene>
<feature type="domain" description="ABC transporter" evidence="5">
    <location>
        <begin position="6"/>
        <end position="238"/>
    </location>
</feature>
<evidence type="ECO:0000256" key="1">
    <source>
        <dbReference type="ARBA" id="ARBA00005417"/>
    </source>
</evidence>
<dbReference type="InterPro" id="IPR003593">
    <property type="entry name" value="AAA+_ATPase"/>
</dbReference>
<dbReference type="GO" id="GO:0016887">
    <property type="term" value="F:ATP hydrolysis activity"/>
    <property type="evidence" value="ECO:0007669"/>
    <property type="project" value="InterPro"/>
</dbReference>
<dbReference type="PANTHER" id="PTHR42794:SF2">
    <property type="entry name" value="ABC TRANSPORTER ATP-BINDING PROTEIN"/>
    <property type="match status" value="1"/>
</dbReference>
<keyword evidence="4 6" id="KW-0067">ATP-binding</keyword>
<dbReference type="PANTHER" id="PTHR42794">
    <property type="entry name" value="HEMIN IMPORT ATP-BINDING PROTEIN HMUV"/>
    <property type="match status" value="1"/>
</dbReference>
<dbReference type="STRING" id="207949.RED65_12715"/>
<keyword evidence="7" id="KW-1185">Reference proteome</keyword>
<evidence type="ECO:0000256" key="2">
    <source>
        <dbReference type="ARBA" id="ARBA00022448"/>
    </source>
</evidence>
<proteinExistence type="inferred from homology"/>
<dbReference type="Proteomes" id="UP000004263">
    <property type="component" value="Unassembled WGS sequence"/>
</dbReference>
<dbReference type="CDD" id="cd03214">
    <property type="entry name" value="ABC_Iron-Siderophores_B12_Hemin"/>
    <property type="match status" value="1"/>
</dbReference>
<dbReference type="SUPFAM" id="SSF52540">
    <property type="entry name" value="P-loop containing nucleoside triphosphate hydrolases"/>
    <property type="match status" value="1"/>
</dbReference>
<dbReference type="Gene3D" id="3.40.50.300">
    <property type="entry name" value="P-loop containing nucleotide triphosphate hydrolases"/>
    <property type="match status" value="1"/>
</dbReference>
<evidence type="ECO:0000256" key="3">
    <source>
        <dbReference type="ARBA" id="ARBA00022741"/>
    </source>
</evidence>